<reference evidence="2 3" key="1">
    <citation type="submission" date="2020-08" db="EMBL/GenBank/DDBJ databases">
        <title>Genomic Encyclopedia of Type Strains, Phase IV (KMG-IV): sequencing the most valuable type-strain genomes for metagenomic binning, comparative biology and taxonomic classification.</title>
        <authorList>
            <person name="Goeker M."/>
        </authorList>
    </citation>
    <scope>NUCLEOTIDE SEQUENCE [LARGE SCALE GENOMIC DNA]</scope>
    <source>
        <strain evidence="2 3">DSM 26287</strain>
    </source>
</reference>
<proteinExistence type="inferred from homology"/>
<dbReference type="InterPro" id="IPR017462">
    <property type="entry name" value="Sulphur_relay_TusC/DsrF"/>
</dbReference>
<name>A0A7X0NFG8_9GAMM</name>
<accession>A0A7X0NFG8</accession>
<dbReference type="SUPFAM" id="SSF75169">
    <property type="entry name" value="DsrEFH-like"/>
    <property type="match status" value="1"/>
</dbReference>
<dbReference type="EMBL" id="JACHHU010000004">
    <property type="protein sequence ID" value="MBB6542316.1"/>
    <property type="molecule type" value="Genomic_DNA"/>
</dbReference>
<dbReference type="PANTHER" id="PTHR38780:SF1">
    <property type="entry name" value="PROTEIN TUSC"/>
    <property type="match status" value="1"/>
</dbReference>
<gene>
    <name evidence="2" type="ORF">HNQ55_000803</name>
</gene>
<comment type="similarity">
    <text evidence="1">Belongs to the DsrF/TusC family.</text>
</comment>
<dbReference type="InterPro" id="IPR003787">
    <property type="entry name" value="Sulphur_relay_DsrE/F-like"/>
</dbReference>
<dbReference type="Pfam" id="PF02635">
    <property type="entry name" value="DsrE"/>
    <property type="match status" value="1"/>
</dbReference>
<evidence type="ECO:0000313" key="3">
    <source>
        <dbReference type="Proteomes" id="UP000537141"/>
    </source>
</evidence>
<dbReference type="NCBIfam" id="NF001238">
    <property type="entry name" value="PRK00211.1"/>
    <property type="match status" value="1"/>
</dbReference>
<keyword evidence="3" id="KW-1185">Reference proteome</keyword>
<organism evidence="2 3">
    <name type="scientific">Thalassotalea piscium</name>
    <dbReference type="NCBI Taxonomy" id="1230533"/>
    <lineage>
        <taxon>Bacteria</taxon>
        <taxon>Pseudomonadati</taxon>
        <taxon>Pseudomonadota</taxon>
        <taxon>Gammaproteobacteria</taxon>
        <taxon>Alteromonadales</taxon>
        <taxon>Colwelliaceae</taxon>
        <taxon>Thalassotalea</taxon>
    </lineage>
</organism>
<evidence type="ECO:0000256" key="1">
    <source>
        <dbReference type="ARBA" id="ARBA00005996"/>
    </source>
</evidence>
<dbReference type="Proteomes" id="UP000537141">
    <property type="component" value="Unassembled WGS sequence"/>
</dbReference>
<sequence>MSVKSKTVAIVNTKAPFAKTIAKEALDVALIYGSYEQETSLFFQGDGVYQLISGQQPEIINVKNFLKTFSAFEFYDLEKVYICQQSLADRNIKADFHIGNVNVITTHEFSRLLHQHDVLLTF</sequence>
<dbReference type="Gene3D" id="3.40.1260.10">
    <property type="entry name" value="DsrEFH-like"/>
    <property type="match status" value="1"/>
</dbReference>
<dbReference type="NCBIfam" id="TIGR03010">
    <property type="entry name" value="sulf_tusC_dsrF"/>
    <property type="match status" value="1"/>
</dbReference>
<dbReference type="PANTHER" id="PTHR38780">
    <property type="entry name" value="PROTEIN TUSC"/>
    <property type="match status" value="1"/>
</dbReference>
<protein>
    <submittedName>
        <fullName evidence="2">tRNA 2-thiouridine synthesizing protein C</fullName>
    </submittedName>
</protein>
<dbReference type="AlphaFoldDB" id="A0A7X0NFG8"/>
<dbReference type="InterPro" id="IPR027396">
    <property type="entry name" value="DsrEFH-like"/>
</dbReference>
<comment type="caution">
    <text evidence="2">The sequence shown here is derived from an EMBL/GenBank/DDBJ whole genome shotgun (WGS) entry which is preliminary data.</text>
</comment>
<dbReference type="RefSeq" id="WP_184422845.1">
    <property type="nucleotide sequence ID" value="NZ_AP027362.1"/>
</dbReference>
<evidence type="ECO:0000313" key="2">
    <source>
        <dbReference type="EMBL" id="MBB6542316.1"/>
    </source>
</evidence>